<dbReference type="EMBL" id="BAQD01000124">
    <property type="protein sequence ID" value="GBQ08568.1"/>
    <property type="molecule type" value="Genomic_DNA"/>
</dbReference>
<gene>
    <name evidence="3" type="ORF">AA15669_1816</name>
</gene>
<sequence>MVAMLAREGFSVAIHCHHSVEQAQELLQAIGGKGCVVQADLAQEDALLPLMADVHDRLGPVGVLINNASVFRRDEFGEVTRASWDQHMEPNLRAPFVLSQAMAEALPPASEGVILHMLDQRVWNLTQHFVSYTVSRSALWSLTQSMALGFAPRIRVNAIGPGPVLPAEGQSDEHFAQMCHNTPLHHGATPQEVAQTARFLIATPSITGQMIALDSGQHLNWSPPR</sequence>
<comment type="caution">
    <text evidence="3">The sequence shown here is derived from an EMBL/GenBank/DDBJ whole genome shotgun (WGS) entry which is preliminary data.</text>
</comment>
<organism evidence="3 4">
    <name type="scientific">Saccharibacter floricola DSM 15669</name>
    <dbReference type="NCBI Taxonomy" id="1123227"/>
    <lineage>
        <taxon>Bacteria</taxon>
        <taxon>Pseudomonadati</taxon>
        <taxon>Pseudomonadota</taxon>
        <taxon>Alphaproteobacteria</taxon>
        <taxon>Acetobacterales</taxon>
        <taxon>Acetobacteraceae</taxon>
        <taxon>Saccharibacter</taxon>
    </lineage>
</organism>
<dbReference type="InterPro" id="IPR036291">
    <property type="entry name" value="NAD(P)-bd_dom_sf"/>
</dbReference>
<keyword evidence="2" id="KW-0560">Oxidoreductase</keyword>
<dbReference type="NCBIfam" id="NF006597">
    <property type="entry name" value="PRK09134.1"/>
    <property type="match status" value="1"/>
</dbReference>
<dbReference type="PRINTS" id="PR00081">
    <property type="entry name" value="GDHRDH"/>
</dbReference>
<dbReference type="Pfam" id="PF13561">
    <property type="entry name" value="adh_short_C2"/>
    <property type="match status" value="1"/>
</dbReference>
<reference evidence="3" key="1">
    <citation type="submission" date="2013-04" db="EMBL/GenBank/DDBJ databases">
        <title>The genome sequencing project of 58 acetic acid bacteria.</title>
        <authorList>
            <person name="Okamoto-Kainuma A."/>
            <person name="Ishikawa M."/>
            <person name="Umino S."/>
            <person name="Koizumi Y."/>
            <person name="Shiwa Y."/>
            <person name="Yoshikawa H."/>
            <person name="Matsutani M."/>
            <person name="Matsushita K."/>
        </authorList>
    </citation>
    <scope>NUCLEOTIDE SEQUENCE</scope>
    <source>
        <strain evidence="3">DSM 15669</strain>
    </source>
</reference>
<protein>
    <submittedName>
        <fullName evidence="3">Short chain dehydrogenase</fullName>
    </submittedName>
</protein>
<dbReference type="InterPro" id="IPR002347">
    <property type="entry name" value="SDR_fam"/>
</dbReference>
<evidence type="ECO:0000256" key="1">
    <source>
        <dbReference type="ARBA" id="ARBA00006484"/>
    </source>
</evidence>
<dbReference type="PANTHER" id="PTHR43639">
    <property type="entry name" value="OXIDOREDUCTASE, SHORT-CHAIN DEHYDROGENASE/REDUCTASE FAMILY (AFU_ORTHOLOGUE AFUA_5G02870)"/>
    <property type="match status" value="1"/>
</dbReference>
<evidence type="ECO:0000313" key="4">
    <source>
        <dbReference type="Proteomes" id="UP001062901"/>
    </source>
</evidence>
<comment type="similarity">
    <text evidence="1">Belongs to the short-chain dehydrogenases/reductases (SDR) family.</text>
</comment>
<evidence type="ECO:0000256" key="2">
    <source>
        <dbReference type="ARBA" id="ARBA00023002"/>
    </source>
</evidence>
<name>A0ABQ0P0Z1_9PROT</name>
<dbReference type="PANTHER" id="PTHR43639:SF1">
    <property type="entry name" value="SHORT-CHAIN DEHYDROGENASE_REDUCTASE FAMILY PROTEIN"/>
    <property type="match status" value="1"/>
</dbReference>
<dbReference type="SUPFAM" id="SSF51735">
    <property type="entry name" value="NAD(P)-binding Rossmann-fold domains"/>
    <property type="match status" value="1"/>
</dbReference>
<dbReference type="Proteomes" id="UP001062901">
    <property type="component" value="Unassembled WGS sequence"/>
</dbReference>
<evidence type="ECO:0000313" key="3">
    <source>
        <dbReference type="EMBL" id="GBQ08568.1"/>
    </source>
</evidence>
<dbReference type="Gene3D" id="3.40.50.720">
    <property type="entry name" value="NAD(P)-binding Rossmann-like Domain"/>
    <property type="match status" value="1"/>
</dbReference>
<proteinExistence type="inferred from homology"/>
<keyword evidence="4" id="KW-1185">Reference proteome</keyword>
<accession>A0ABQ0P0Z1</accession>